<dbReference type="Proteomes" id="UP000678499">
    <property type="component" value="Unassembled WGS sequence"/>
</dbReference>
<feature type="transmembrane region" description="Helical" evidence="10">
    <location>
        <begin position="783"/>
        <end position="812"/>
    </location>
</feature>
<dbReference type="GO" id="GO:0016020">
    <property type="term" value="C:membrane"/>
    <property type="evidence" value="ECO:0007669"/>
    <property type="project" value="UniProtKB-SubCell"/>
</dbReference>
<dbReference type="Pfam" id="PF02990">
    <property type="entry name" value="EMP70"/>
    <property type="match status" value="1"/>
</dbReference>
<keyword evidence="8" id="KW-0333">Golgi apparatus</keyword>
<keyword evidence="6" id="KW-0732">Signal</keyword>
<feature type="transmembrane region" description="Helical" evidence="10">
    <location>
        <begin position="752"/>
        <end position="771"/>
    </location>
</feature>
<evidence type="ECO:0000256" key="9">
    <source>
        <dbReference type="ARBA" id="ARBA00023136"/>
    </source>
</evidence>
<feature type="transmembrane region" description="Helical" evidence="10">
    <location>
        <begin position="523"/>
        <end position="550"/>
    </location>
</feature>
<accession>A0A7R9GAN0</accession>
<reference evidence="13" key="1">
    <citation type="submission" date="2020-11" db="EMBL/GenBank/DDBJ databases">
        <authorList>
            <person name="Tran Van P."/>
        </authorList>
    </citation>
    <scope>NUCLEOTIDE SEQUENCE</scope>
</reference>
<feature type="domain" description="Beta-catenin-interacting ICAT" evidence="12">
    <location>
        <begin position="119"/>
        <end position="175"/>
    </location>
</feature>
<evidence type="ECO:0000256" key="1">
    <source>
        <dbReference type="ARBA" id="ARBA00004141"/>
    </source>
</evidence>
<feature type="transmembrane region" description="Helical" evidence="10">
    <location>
        <begin position="629"/>
        <end position="650"/>
    </location>
</feature>
<dbReference type="InterPro" id="IPR004240">
    <property type="entry name" value="EMP70"/>
</dbReference>
<feature type="coiled-coil region" evidence="11">
    <location>
        <begin position="5"/>
        <end position="39"/>
    </location>
</feature>
<evidence type="ECO:0000256" key="5">
    <source>
        <dbReference type="ARBA" id="ARBA00022692"/>
    </source>
</evidence>
<feature type="transmembrane region" description="Helical" evidence="10">
    <location>
        <begin position="599"/>
        <end position="617"/>
    </location>
</feature>
<feature type="transmembrane region" description="Helical" evidence="10">
    <location>
        <begin position="712"/>
        <end position="740"/>
    </location>
</feature>
<feature type="transmembrane region" description="Helical" evidence="10">
    <location>
        <begin position="680"/>
        <end position="706"/>
    </location>
</feature>
<evidence type="ECO:0000313" key="14">
    <source>
        <dbReference type="Proteomes" id="UP000678499"/>
    </source>
</evidence>
<evidence type="ECO:0000256" key="8">
    <source>
        <dbReference type="ARBA" id="ARBA00023034"/>
    </source>
</evidence>
<evidence type="ECO:0000256" key="10">
    <source>
        <dbReference type="RuleBase" id="RU363079"/>
    </source>
</evidence>
<keyword evidence="9 10" id="KW-0472">Membrane</keyword>
<dbReference type="PANTHER" id="PTHR10766">
    <property type="entry name" value="TRANSMEMBRANE 9 SUPERFAMILY PROTEIN"/>
    <property type="match status" value="1"/>
</dbReference>
<feature type="transmembrane region" description="Helical" evidence="10">
    <location>
        <begin position="458"/>
        <end position="480"/>
    </location>
</feature>
<dbReference type="OrthoDB" id="1666796at2759"/>
<evidence type="ECO:0000256" key="2">
    <source>
        <dbReference type="ARBA" id="ARBA00004555"/>
    </source>
</evidence>
<keyword evidence="7 10" id="KW-1133">Transmembrane helix</keyword>
<dbReference type="PANTHER" id="PTHR10766:SF55">
    <property type="entry name" value="TRANSMEMBRANE 9 SUPERFAMILY MEMBER 4"/>
    <property type="match status" value="1"/>
</dbReference>
<evidence type="ECO:0000259" key="12">
    <source>
        <dbReference type="Pfam" id="PF06384"/>
    </source>
</evidence>
<keyword evidence="14" id="KW-1185">Reference proteome</keyword>
<gene>
    <name evidence="13" type="ORF">NMOB1V02_LOCUS1870</name>
</gene>
<keyword evidence="5 10" id="KW-0812">Transmembrane</keyword>
<name>A0A7R9GAN0_9CRUS</name>
<dbReference type="GO" id="GO:0008013">
    <property type="term" value="F:beta-catenin binding"/>
    <property type="evidence" value="ECO:0007669"/>
    <property type="project" value="InterPro"/>
</dbReference>
<evidence type="ECO:0000256" key="6">
    <source>
        <dbReference type="ARBA" id="ARBA00022729"/>
    </source>
</evidence>
<comment type="subcellular location">
    <subcellularLocation>
        <location evidence="2">Golgi apparatus</location>
    </subcellularLocation>
    <subcellularLocation>
        <location evidence="1">Membrane</location>
        <topology evidence="1">Multi-pass membrane protein</topology>
    </subcellularLocation>
</comment>
<organism evidence="13">
    <name type="scientific">Notodromas monacha</name>
    <dbReference type="NCBI Taxonomy" id="399045"/>
    <lineage>
        <taxon>Eukaryota</taxon>
        <taxon>Metazoa</taxon>
        <taxon>Ecdysozoa</taxon>
        <taxon>Arthropoda</taxon>
        <taxon>Crustacea</taxon>
        <taxon>Oligostraca</taxon>
        <taxon>Ostracoda</taxon>
        <taxon>Podocopa</taxon>
        <taxon>Podocopida</taxon>
        <taxon>Cypridocopina</taxon>
        <taxon>Cypridoidea</taxon>
        <taxon>Cyprididae</taxon>
        <taxon>Notodromas</taxon>
    </lineage>
</organism>
<dbReference type="InterPro" id="IPR009428">
    <property type="entry name" value="ICAT_dom"/>
</dbReference>
<evidence type="ECO:0000256" key="3">
    <source>
        <dbReference type="ARBA" id="ARBA00005227"/>
    </source>
</evidence>
<dbReference type="GO" id="GO:0072657">
    <property type="term" value="P:protein localization to membrane"/>
    <property type="evidence" value="ECO:0007669"/>
    <property type="project" value="TreeGrafter"/>
</dbReference>
<dbReference type="Pfam" id="PF06384">
    <property type="entry name" value="ICAT"/>
    <property type="match status" value="1"/>
</dbReference>
<sequence length="822" mass="93686">MSRGAEETKELEKKVEGQLDRLLDQLQDIHDSKDDMDEEEYAEQMRDTVEQLQDFRDYLESCQQGKMSVVDSLGRAQLAIQAAVSNAFMTPEVIKMFAKRQPELLRERLELVEAKHRSGKMDRFAYFTEKARTEILSVLKKLGEELRPGEADFFDEQASEALKAFAKVSEGSYQKMALLVGHRFEHADLGCSPRRMTVVWILLIAVSLSSVNSFYIPGVAPVEYATGDPVLVKAVKLTSTQTQLPYEFYSIPICKPPDGRVQFSSENLGEVLRGDRIESTPYLVHMKVDNKCSVLCSHVNNGSPLTWSVEDSNKVIDLIKAEYSVHLLMDNLPAATRLLSESGQVQYRIGFPLGSVVKDEVYLNNYLKLHLKYHTDESRKTHRFVGFEVEARSRALAGFKSDGSNCDLMGDEQPGLKLQEGKTHSIQFFYSVEWQESPVRWASRWDIFLNMSDVQIHWFSIFNSLVFIFFLSGVVTMILVRTLRRDIAKYNEGDPETVDDVMEETGWKLVHGDVFRLPRYPRLFVAIVGSGIQILCMTLITLFFAMLGMLSPASRGALMTAAIFLYVFMGLVAGYYSARLYKSMKGTQWKRAAFLTSTLYPGIVFGTGFLLNFFVMAKKSSGAVPFGTMVSLLCLWFGISVPLVFLGYYFGYRKPPFQNPVRTNQIPRQIPPRRWYMNPVFSALIAGVLPFGAMFIELFFVFTAIWENQVYYLFGFLFVVFLILVISCAQISVLMIYFQLCAEDYHWWWRSLLVSGGSSVYVFFYSVFYFMNKLEITDFVSTLLYFGYTLIMVVTFAIMTGTVGFIAAYAFVRKIYAAVKID</sequence>
<dbReference type="AlphaFoldDB" id="A0A7R9GAN0"/>
<comment type="similarity">
    <text evidence="3 10">Belongs to the nonaspanin (TM9SF) (TC 9.A.2) family.</text>
</comment>
<keyword evidence="11" id="KW-0175">Coiled coil</keyword>
<feature type="transmembrane region" description="Helical" evidence="10">
    <location>
        <begin position="556"/>
        <end position="578"/>
    </location>
</feature>
<dbReference type="InterPro" id="IPR036911">
    <property type="entry name" value="ICAT_sf"/>
</dbReference>
<dbReference type="EMBL" id="CAJPEX010000195">
    <property type="protein sequence ID" value="CAG0914164.1"/>
    <property type="molecule type" value="Genomic_DNA"/>
</dbReference>
<proteinExistence type="inferred from homology"/>
<dbReference type="GO" id="GO:0005794">
    <property type="term" value="C:Golgi apparatus"/>
    <property type="evidence" value="ECO:0007669"/>
    <property type="project" value="UniProtKB-SubCell"/>
</dbReference>
<evidence type="ECO:0000256" key="7">
    <source>
        <dbReference type="ARBA" id="ARBA00022989"/>
    </source>
</evidence>
<dbReference type="SUPFAM" id="SSF81730">
    <property type="entry name" value="beta-catenin-interacting protein ICAT"/>
    <property type="match status" value="1"/>
</dbReference>
<comment type="similarity">
    <text evidence="4">Belongs to the CTNNBIP1 family.</text>
</comment>
<evidence type="ECO:0000256" key="11">
    <source>
        <dbReference type="SAM" id="Coils"/>
    </source>
</evidence>
<evidence type="ECO:0000313" key="13">
    <source>
        <dbReference type="EMBL" id="CAD7274012.1"/>
    </source>
</evidence>
<dbReference type="EMBL" id="OA882232">
    <property type="protein sequence ID" value="CAD7274012.1"/>
    <property type="molecule type" value="Genomic_DNA"/>
</dbReference>
<protein>
    <recommendedName>
        <fullName evidence="10">Transmembrane 9 superfamily member</fullName>
    </recommendedName>
</protein>
<evidence type="ECO:0000256" key="4">
    <source>
        <dbReference type="ARBA" id="ARBA00006505"/>
    </source>
</evidence>